<evidence type="ECO:0000313" key="3">
    <source>
        <dbReference type="Proteomes" id="UP000078389"/>
    </source>
</evidence>
<dbReference type="InterPro" id="IPR036514">
    <property type="entry name" value="SGNH_hydro_sf"/>
</dbReference>
<dbReference type="STRING" id="1770058.A3840_14370"/>
<dbReference type="PANTHER" id="PTHR30383">
    <property type="entry name" value="THIOESTERASE 1/PROTEASE 1/LYSOPHOSPHOLIPASE L1"/>
    <property type="match status" value="1"/>
</dbReference>
<dbReference type="SUPFAM" id="SSF52266">
    <property type="entry name" value="SGNH hydrolase"/>
    <property type="match status" value="1"/>
</dbReference>
<dbReference type="CDD" id="cd01839">
    <property type="entry name" value="SGNH_arylesterase_like"/>
    <property type="match status" value="1"/>
</dbReference>
<reference evidence="2 3" key="1">
    <citation type="submission" date="2016-03" db="EMBL/GenBank/DDBJ databases">
        <title>Genome sequencing of Devosia sp. S37.</title>
        <authorList>
            <person name="Mohd Nor M."/>
        </authorList>
    </citation>
    <scope>NUCLEOTIDE SEQUENCE [LARGE SCALE GENOMIC DNA]</scope>
    <source>
        <strain evidence="2 3">S37</strain>
    </source>
</reference>
<dbReference type="InterPro" id="IPR013830">
    <property type="entry name" value="SGNH_hydro"/>
</dbReference>
<keyword evidence="3" id="KW-1185">Reference proteome</keyword>
<name>A0A178HST6_9HYPH</name>
<evidence type="ECO:0000313" key="2">
    <source>
        <dbReference type="EMBL" id="OAM75697.1"/>
    </source>
</evidence>
<dbReference type="GO" id="GO:0016788">
    <property type="term" value="F:hydrolase activity, acting on ester bonds"/>
    <property type="evidence" value="ECO:0007669"/>
    <property type="project" value="UniProtKB-ARBA"/>
</dbReference>
<dbReference type="EMBL" id="LVVY01000106">
    <property type="protein sequence ID" value="OAM75697.1"/>
    <property type="molecule type" value="Genomic_DNA"/>
</dbReference>
<protein>
    <submittedName>
        <fullName evidence="2">Arylesterase</fullName>
    </submittedName>
</protein>
<gene>
    <name evidence="2" type="ORF">A3840_14370</name>
</gene>
<dbReference type="Pfam" id="PF13472">
    <property type="entry name" value="Lipase_GDSL_2"/>
    <property type="match status" value="1"/>
</dbReference>
<evidence type="ECO:0000259" key="1">
    <source>
        <dbReference type="Pfam" id="PF13472"/>
    </source>
</evidence>
<proteinExistence type="predicted"/>
<organism evidence="2 3">
    <name type="scientific">Devosia elaeis</name>
    <dbReference type="NCBI Taxonomy" id="1770058"/>
    <lineage>
        <taxon>Bacteria</taxon>
        <taxon>Pseudomonadati</taxon>
        <taxon>Pseudomonadota</taxon>
        <taxon>Alphaproteobacteria</taxon>
        <taxon>Hyphomicrobiales</taxon>
        <taxon>Devosiaceae</taxon>
        <taxon>Devosia</taxon>
    </lineage>
</organism>
<dbReference type="OrthoDB" id="164654at2"/>
<dbReference type="PANTHER" id="PTHR30383:SF29">
    <property type="entry name" value="SGNH HYDROLASE-TYPE ESTERASE DOMAIN-CONTAINING PROTEIN"/>
    <property type="match status" value="1"/>
</dbReference>
<dbReference type="Proteomes" id="UP000078389">
    <property type="component" value="Unassembled WGS sequence"/>
</dbReference>
<dbReference type="Gene3D" id="3.40.50.1110">
    <property type="entry name" value="SGNH hydrolase"/>
    <property type="match status" value="1"/>
</dbReference>
<accession>A0A178HST6</accession>
<sequence length="215" mass="22940">MKTILAYGDSLTYGADPGGGPRHAYEHRWPSVLEKGLGGQARVIAEGLGGRATAYDDWTAAADRNGARILPTLLASHAPLDLVIIFLGTNDLKPFVAGSAAYAARGARRLIEVTRGHFAAVGEPVPQILLVSPPHVVETTNENMLSNFGGLEHLLRESRDFARHYRRHAEEAGVHFFDAATIAKADPRDGVHLDPANTSAIGEGLVPLVSKILGL</sequence>
<comment type="caution">
    <text evidence="2">The sequence shown here is derived from an EMBL/GenBank/DDBJ whole genome shotgun (WGS) entry which is preliminary data.</text>
</comment>
<dbReference type="AlphaFoldDB" id="A0A178HST6"/>
<dbReference type="InterPro" id="IPR051532">
    <property type="entry name" value="Ester_Hydrolysis_Enzymes"/>
</dbReference>
<feature type="domain" description="SGNH hydrolase-type esterase" evidence="1">
    <location>
        <begin position="6"/>
        <end position="194"/>
    </location>
</feature>
<dbReference type="RefSeq" id="WP_067458195.1">
    <property type="nucleotide sequence ID" value="NZ_LVVY01000106.1"/>
</dbReference>